<dbReference type="Gene3D" id="3.10.450.50">
    <property type="match status" value="1"/>
</dbReference>
<dbReference type="InterPro" id="IPR037401">
    <property type="entry name" value="SnoaL-like"/>
</dbReference>
<dbReference type="RefSeq" id="WP_024926723.1">
    <property type="nucleotide sequence ID" value="NZ_MDEO01000035.1"/>
</dbReference>
<dbReference type="SUPFAM" id="SSF54427">
    <property type="entry name" value="NTF2-like"/>
    <property type="match status" value="1"/>
</dbReference>
<dbReference type="EMBL" id="MDEO01000035">
    <property type="protein sequence ID" value="OCX14858.1"/>
    <property type="molecule type" value="Genomic_DNA"/>
</dbReference>
<comment type="caution">
    <text evidence="2">The sequence shown here is derived from an EMBL/GenBank/DDBJ whole genome shotgun (WGS) entry which is preliminary data.</text>
</comment>
<evidence type="ECO:0000313" key="3">
    <source>
        <dbReference type="Proteomes" id="UP000094412"/>
    </source>
</evidence>
<dbReference type="InterPro" id="IPR032710">
    <property type="entry name" value="NTF2-like_dom_sf"/>
</dbReference>
<organism evidence="2 3">
    <name type="scientific">Mesorhizobium hungaricum</name>
    <dbReference type="NCBI Taxonomy" id="1566387"/>
    <lineage>
        <taxon>Bacteria</taxon>
        <taxon>Pseudomonadati</taxon>
        <taxon>Pseudomonadota</taxon>
        <taxon>Alphaproteobacteria</taxon>
        <taxon>Hyphomicrobiales</taxon>
        <taxon>Phyllobacteriaceae</taxon>
        <taxon>Mesorhizobium</taxon>
    </lineage>
</organism>
<evidence type="ECO:0000313" key="2">
    <source>
        <dbReference type="EMBL" id="OCX14858.1"/>
    </source>
</evidence>
<evidence type="ECO:0000259" key="1">
    <source>
        <dbReference type="Pfam" id="PF12680"/>
    </source>
</evidence>
<dbReference type="OrthoDB" id="8380550at2"/>
<dbReference type="Proteomes" id="UP000094412">
    <property type="component" value="Unassembled WGS sequence"/>
</dbReference>
<keyword evidence="3" id="KW-1185">Reference proteome</keyword>
<accession>A0A1C2DJC2</accession>
<dbReference type="Pfam" id="PF12680">
    <property type="entry name" value="SnoaL_2"/>
    <property type="match status" value="1"/>
</dbReference>
<protein>
    <recommendedName>
        <fullName evidence="1">SnoaL-like domain-containing protein</fullName>
    </recommendedName>
</protein>
<feature type="domain" description="SnoaL-like" evidence="1">
    <location>
        <begin position="12"/>
        <end position="116"/>
    </location>
</feature>
<proteinExistence type="predicted"/>
<name>A0A1C2DJC2_9HYPH</name>
<dbReference type="AlphaFoldDB" id="A0A1C2DJC2"/>
<gene>
    <name evidence="2" type="ORF">QV13_20845</name>
</gene>
<sequence>MSAAHDPAETLARFHDVTNAQDFAAIEAMFAPEVVYISQGVGGRIEGRDAVMAAFRTYFTEYPDQEAEDKKLEALSPMSARSEWRLTGTSTKTGVWRERIGAETITLNGDGLIVRVDVEG</sequence>
<dbReference type="STRING" id="1566387.QV13_20845"/>
<reference evidence="2 3" key="1">
    <citation type="submission" date="2016-08" db="EMBL/GenBank/DDBJ databases">
        <title>Whole genome sequence of Mesorhizobium sp. strain UASWS1009 isolated from industrial sewage.</title>
        <authorList>
            <person name="Crovadore J."/>
            <person name="Calmin G."/>
            <person name="Chablais R."/>
            <person name="Cochard B."/>
            <person name="Lefort F."/>
        </authorList>
    </citation>
    <scope>NUCLEOTIDE SEQUENCE [LARGE SCALE GENOMIC DNA]</scope>
    <source>
        <strain evidence="2 3">UASWS1009</strain>
    </source>
</reference>